<dbReference type="InterPro" id="IPR036259">
    <property type="entry name" value="MFS_trans_sf"/>
</dbReference>
<keyword evidence="3 8" id="KW-0813">Transport</keyword>
<dbReference type="PANTHER" id="PTHR48022:SF68">
    <property type="entry name" value="MAJOR FACILITATOR SUPERFAMILY (MFS) PROFILE DOMAIN-CONTAINING PROTEIN-RELATED"/>
    <property type="match status" value="1"/>
</dbReference>
<keyword evidence="5 10" id="KW-1133">Transmembrane helix</keyword>
<evidence type="ECO:0000256" key="6">
    <source>
        <dbReference type="ARBA" id="ARBA00023136"/>
    </source>
</evidence>
<dbReference type="GO" id="GO:0005351">
    <property type="term" value="F:carbohydrate:proton symporter activity"/>
    <property type="evidence" value="ECO:0007669"/>
    <property type="project" value="TreeGrafter"/>
</dbReference>
<evidence type="ECO:0000313" key="13">
    <source>
        <dbReference type="Proteomes" id="UP000245768"/>
    </source>
</evidence>
<feature type="transmembrane region" description="Helical" evidence="10">
    <location>
        <begin position="436"/>
        <end position="459"/>
    </location>
</feature>
<dbReference type="NCBIfam" id="TIGR00879">
    <property type="entry name" value="SP"/>
    <property type="match status" value="1"/>
</dbReference>
<feature type="transmembrane region" description="Helical" evidence="10">
    <location>
        <begin position="21"/>
        <end position="44"/>
    </location>
</feature>
<accession>A0A316YRT9</accession>
<dbReference type="InterPro" id="IPR003663">
    <property type="entry name" value="Sugar/inositol_transpt"/>
</dbReference>
<dbReference type="AlphaFoldDB" id="A0A316YRT9"/>
<evidence type="ECO:0000256" key="3">
    <source>
        <dbReference type="ARBA" id="ARBA00022448"/>
    </source>
</evidence>
<evidence type="ECO:0000256" key="1">
    <source>
        <dbReference type="ARBA" id="ARBA00004141"/>
    </source>
</evidence>
<dbReference type="FunFam" id="1.20.1250.20:FF:000061">
    <property type="entry name" value="MFS sugar transporter"/>
    <property type="match status" value="1"/>
</dbReference>
<dbReference type="EMBL" id="KZ819635">
    <property type="protein sequence ID" value="PWN91832.1"/>
    <property type="molecule type" value="Genomic_DNA"/>
</dbReference>
<dbReference type="GO" id="GO:0016020">
    <property type="term" value="C:membrane"/>
    <property type="evidence" value="ECO:0007669"/>
    <property type="project" value="UniProtKB-SubCell"/>
</dbReference>
<feature type="transmembrane region" description="Helical" evidence="10">
    <location>
        <begin position="204"/>
        <end position="227"/>
    </location>
</feature>
<feature type="region of interest" description="Disordered" evidence="9">
    <location>
        <begin position="524"/>
        <end position="555"/>
    </location>
</feature>
<sequence length="555" mass="61573">MGKEYQGPKHFGLSGTALSRMIGFAAGAGFLLFGFDQGVMNALLTLPSFTEVFPEIDTSGKDGTSNESTLQGLTIGLYEIGCLIGALSCLWLGDMLGRRAIIWIGTVWMIVGAIIQASSFSLAQLIVGRVVGGVGNGMHTATIPMWQSECSPPHKRGMLVMVEGLLITGGICMAYWIDFAFYWLDPASRMEPGTYNPEDYPHRSASWRIPIAWQILLCVPTFITIWMPESPRWLVLKGREEEARHVMMSLDEVHEDDPEIDIKIQEIKYSLDKAAGVGLSDLFRQGKEKNFHRMTLAWVIQMFQQISGINLITYYAATIYEERIGMSALISRIVAACNGTEYFLASFVAIWTIESFGRRKLMLFGAAGQAISMAILAGTTSPAALRPDADGNATNNAPAYVAAAFLFIFNTFFAIGWLGMTWLYPAEITPLSIRAAANGISTASNWIFNFLVVLITPIAFANIEYQTYIIFAVLNTAIFISTYFIFPETAGRSLEEVSTFFEKASIYNPYDVVRIEKRTPRMYDQKGRPLVNDSGQIEHGFEEKNRSSSPQEEES</sequence>
<dbReference type="InParanoid" id="A0A316YRT9"/>
<name>A0A316YRT9_9BASI</name>
<evidence type="ECO:0000256" key="9">
    <source>
        <dbReference type="SAM" id="MobiDB-lite"/>
    </source>
</evidence>
<keyword evidence="12" id="KW-0762">Sugar transport</keyword>
<dbReference type="Pfam" id="PF00083">
    <property type="entry name" value="Sugar_tr"/>
    <property type="match status" value="1"/>
</dbReference>
<evidence type="ECO:0000256" key="7">
    <source>
        <dbReference type="ARBA" id="ARBA00049119"/>
    </source>
</evidence>
<keyword evidence="4 10" id="KW-0812">Transmembrane</keyword>
<comment type="similarity">
    <text evidence="2 8">Belongs to the major facilitator superfamily. Sugar transporter (TC 2.A.1.1) family.</text>
</comment>
<feature type="transmembrane region" description="Helical" evidence="10">
    <location>
        <begin position="329"/>
        <end position="351"/>
    </location>
</feature>
<comment type="subcellular location">
    <subcellularLocation>
        <location evidence="1">Membrane</location>
        <topology evidence="1">Multi-pass membrane protein</topology>
    </subcellularLocation>
</comment>
<dbReference type="STRING" id="215250.A0A316YRT9"/>
<proteinExistence type="inferred from homology"/>
<dbReference type="InterPro" id="IPR050360">
    <property type="entry name" value="MFS_Sugar_Transporters"/>
</dbReference>
<keyword evidence="13" id="KW-1185">Reference proteome</keyword>
<evidence type="ECO:0000256" key="10">
    <source>
        <dbReference type="SAM" id="Phobius"/>
    </source>
</evidence>
<dbReference type="SUPFAM" id="SSF103473">
    <property type="entry name" value="MFS general substrate transporter"/>
    <property type="match status" value="1"/>
</dbReference>
<evidence type="ECO:0000313" key="12">
    <source>
        <dbReference type="EMBL" id="PWN91832.1"/>
    </source>
</evidence>
<feature type="transmembrane region" description="Helical" evidence="10">
    <location>
        <begin position="100"/>
        <end position="120"/>
    </location>
</feature>
<evidence type="ECO:0000256" key="2">
    <source>
        <dbReference type="ARBA" id="ARBA00010992"/>
    </source>
</evidence>
<evidence type="ECO:0000256" key="4">
    <source>
        <dbReference type="ARBA" id="ARBA00022692"/>
    </source>
</evidence>
<feature type="domain" description="Major facilitator superfamily (MFS) profile" evidence="11">
    <location>
        <begin position="22"/>
        <end position="490"/>
    </location>
</feature>
<comment type="catalytic activity">
    <reaction evidence="7">
        <text>myo-inositol(out) + H(+)(out) = myo-inositol(in) + H(+)(in)</text>
        <dbReference type="Rhea" id="RHEA:60364"/>
        <dbReference type="ChEBI" id="CHEBI:15378"/>
        <dbReference type="ChEBI" id="CHEBI:17268"/>
    </reaction>
</comment>
<evidence type="ECO:0000256" key="5">
    <source>
        <dbReference type="ARBA" id="ARBA00022989"/>
    </source>
</evidence>
<dbReference type="Gene3D" id="1.20.1250.20">
    <property type="entry name" value="MFS general substrate transporter like domains"/>
    <property type="match status" value="1"/>
</dbReference>
<dbReference type="RefSeq" id="XP_025379030.1">
    <property type="nucleotide sequence ID" value="XM_025524841.1"/>
</dbReference>
<dbReference type="InterPro" id="IPR005829">
    <property type="entry name" value="Sugar_transporter_CS"/>
</dbReference>
<feature type="transmembrane region" description="Helical" evidence="10">
    <location>
        <begin position="75"/>
        <end position="93"/>
    </location>
</feature>
<keyword evidence="6 10" id="KW-0472">Membrane</keyword>
<dbReference type="PROSITE" id="PS00216">
    <property type="entry name" value="SUGAR_TRANSPORT_1"/>
    <property type="match status" value="1"/>
</dbReference>
<dbReference type="InterPro" id="IPR005828">
    <property type="entry name" value="MFS_sugar_transport-like"/>
</dbReference>
<feature type="transmembrane region" description="Helical" evidence="10">
    <location>
        <begin position="397"/>
        <end position="424"/>
    </location>
</feature>
<dbReference type="PROSITE" id="PS50850">
    <property type="entry name" value="MFS"/>
    <property type="match status" value="1"/>
</dbReference>
<evidence type="ECO:0000259" key="11">
    <source>
        <dbReference type="PROSITE" id="PS50850"/>
    </source>
</evidence>
<feature type="transmembrane region" description="Helical" evidence="10">
    <location>
        <begin position="465"/>
        <end position="486"/>
    </location>
</feature>
<gene>
    <name evidence="12" type="ORF">FA10DRAFT_300411</name>
</gene>
<evidence type="ECO:0000256" key="8">
    <source>
        <dbReference type="RuleBase" id="RU003346"/>
    </source>
</evidence>
<dbReference type="OrthoDB" id="2544694at2759"/>
<reference evidence="12 13" key="1">
    <citation type="journal article" date="2018" name="Mol. Biol. Evol.">
        <title>Broad Genomic Sampling Reveals a Smut Pathogenic Ancestry of the Fungal Clade Ustilaginomycotina.</title>
        <authorList>
            <person name="Kijpornyongpan T."/>
            <person name="Mondo S.J."/>
            <person name="Barry K."/>
            <person name="Sandor L."/>
            <person name="Lee J."/>
            <person name="Lipzen A."/>
            <person name="Pangilinan J."/>
            <person name="LaButti K."/>
            <person name="Hainaut M."/>
            <person name="Henrissat B."/>
            <person name="Grigoriev I.V."/>
            <person name="Spatafora J.W."/>
            <person name="Aime M.C."/>
        </authorList>
    </citation>
    <scope>NUCLEOTIDE SEQUENCE [LARGE SCALE GENOMIC DNA]</scope>
    <source>
        <strain evidence="12 13">MCA 4198</strain>
    </source>
</reference>
<feature type="transmembrane region" description="Helical" evidence="10">
    <location>
        <begin position="363"/>
        <end position="385"/>
    </location>
</feature>
<feature type="transmembrane region" description="Helical" evidence="10">
    <location>
        <begin position="158"/>
        <end position="184"/>
    </location>
</feature>
<dbReference type="InterPro" id="IPR020846">
    <property type="entry name" value="MFS_dom"/>
</dbReference>
<dbReference type="Proteomes" id="UP000245768">
    <property type="component" value="Unassembled WGS sequence"/>
</dbReference>
<feature type="transmembrane region" description="Helical" evidence="10">
    <location>
        <begin position="296"/>
        <end position="317"/>
    </location>
</feature>
<organism evidence="12 13">
    <name type="scientific">Acaromyces ingoldii</name>
    <dbReference type="NCBI Taxonomy" id="215250"/>
    <lineage>
        <taxon>Eukaryota</taxon>
        <taxon>Fungi</taxon>
        <taxon>Dikarya</taxon>
        <taxon>Basidiomycota</taxon>
        <taxon>Ustilaginomycotina</taxon>
        <taxon>Exobasidiomycetes</taxon>
        <taxon>Exobasidiales</taxon>
        <taxon>Cryptobasidiaceae</taxon>
        <taxon>Acaromyces</taxon>
    </lineage>
</organism>
<protein>
    <submittedName>
        <fullName evidence="12">Sugar transporter STL1</fullName>
    </submittedName>
</protein>
<dbReference type="GeneID" id="37046757"/>
<dbReference type="PANTHER" id="PTHR48022">
    <property type="entry name" value="PLASTIDIC GLUCOSE TRANSPORTER 4"/>
    <property type="match status" value="1"/>
</dbReference>
<dbReference type="PRINTS" id="PR00171">
    <property type="entry name" value="SUGRTRNSPORT"/>
</dbReference>